<keyword evidence="3" id="KW-1185">Reference proteome</keyword>
<dbReference type="Gene3D" id="3.40.50.10140">
    <property type="entry name" value="Toll/interleukin-1 receptor homology (TIR) domain"/>
    <property type="match status" value="1"/>
</dbReference>
<accession>A0ABV6S451</accession>
<evidence type="ECO:0000313" key="2">
    <source>
        <dbReference type="EMBL" id="MFC0684018.1"/>
    </source>
</evidence>
<protein>
    <submittedName>
        <fullName evidence="2">Toll/interleukin-1 receptor domain-containing protein</fullName>
    </submittedName>
</protein>
<dbReference type="InterPro" id="IPR035897">
    <property type="entry name" value="Toll_tir_struct_dom_sf"/>
</dbReference>
<feature type="domain" description="TIR" evidence="1">
    <location>
        <begin position="39"/>
        <end position="131"/>
    </location>
</feature>
<organism evidence="2 3">
    <name type="scientific">Novosphingobium clariflavum</name>
    <dbReference type="NCBI Taxonomy" id="2029884"/>
    <lineage>
        <taxon>Bacteria</taxon>
        <taxon>Pseudomonadati</taxon>
        <taxon>Pseudomonadota</taxon>
        <taxon>Alphaproteobacteria</taxon>
        <taxon>Sphingomonadales</taxon>
        <taxon>Sphingomonadaceae</taxon>
        <taxon>Novosphingobium</taxon>
    </lineage>
</organism>
<dbReference type="Proteomes" id="UP001589858">
    <property type="component" value="Unassembled WGS sequence"/>
</dbReference>
<name>A0ABV6S451_9SPHN</name>
<dbReference type="RefSeq" id="WP_267225063.1">
    <property type="nucleotide sequence ID" value="NZ_JAPCWC010000056.1"/>
</dbReference>
<proteinExistence type="predicted"/>
<dbReference type="EMBL" id="JBHLTM010000025">
    <property type="protein sequence ID" value="MFC0684018.1"/>
    <property type="molecule type" value="Genomic_DNA"/>
</dbReference>
<gene>
    <name evidence="2" type="ORF">ACFFF8_05385</name>
</gene>
<keyword evidence="2" id="KW-0675">Receptor</keyword>
<dbReference type="InterPro" id="IPR000157">
    <property type="entry name" value="TIR_dom"/>
</dbReference>
<reference evidence="2 3" key="1">
    <citation type="submission" date="2024-09" db="EMBL/GenBank/DDBJ databases">
        <authorList>
            <person name="Sun Q."/>
            <person name="Mori K."/>
        </authorList>
    </citation>
    <scope>NUCLEOTIDE SEQUENCE [LARGE SCALE GENOMIC DNA]</scope>
    <source>
        <strain evidence="2 3">CICC 11035S</strain>
    </source>
</reference>
<evidence type="ECO:0000313" key="3">
    <source>
        <dbReference type="Proteomes" id="UP001589858"/>
    </source>
</evidence>
<sequence>MRQYITRANLIEWGSEIRKAGTLANRYSQGNRTLAGSTFLSHSSKDRELVAGATLILENHGAQVYIDEIDPEMPPTTSRKTADILKSRIRDTKRFVLLASSNSKDSRWVPWELGYADGHKGTGRIAVFPAVDVWYDTDWTSQEYLGLYDRIIWGDIVGREDAMWIVLNEEANTAISLRQWLQGY</sequence>
<dbReference type="Pfam" id="PF13676">
    <property type="entry name" value="TIR_2"/>
    <property type="match status" value="1"/>
</dbReference>
<dbReference type="SUPFAM" id="SSF52200">
    <property type="entry name" value="Toll/Interleukin receptor TIR domain"/>
    <property type="match status" value="1"/>
</dbReference>
<evidence type="ECO:0000259" key="1">
    <source>
        <dbReference type="Pfam" id="PF13676"/>
    </source>
</evidence>
<comment type="caution">
    <text evidence="2">The sequence shown here is derived from an EMBL/GenBank/DDBJ whole genome shotgun (WGS) entry which is preliminary data.</text>
</comment>